<protein>
    <submittedName>
        <fullName evidence="1">Uncharacterized protein</fullName>
    </submittedName>
</protein>
<evidence type="ECO:0000313" key="1">
    <source>
        <dbReference type="EMBL" id="CAA6828405.1"/>
    </source>
</evidence>
<sequence length="163" mass="18835">MKSYPICAFKEFYVDAATAKAELKNWSNWKLWNSVSSVETDEKGGLSVLHFEMKQPSIVSPIELMSVQKSSAEGFVLQGAFGAEEELRVQWILMIKGKSKEQLLISTLLLEGDAAAFYYEQYGSYLTKRLKRINRDFIQYLNRKYLNTKWFEEGCNLDGSYLR</sequence>
<dbReference type="AlphaFoldDB" id="A0A6S6U1G0"/>
<reference evidence="1" key="1">
    <citation type="submission" date="2020-01" db="EMBL/GenBank/DDBJ databases">
        <authorList>
            <person name="Meier V. D."/>
            <person name="Meier V D."/>
        </authorList>
    </citation>
    <scope>NUCLEOTIDE SEQUENCE</scope>
    <source>
        <strain evidence="1">HLG_WM_MAG_10</strain>
    </source>
</reference>
<proteinExistence type="predicted"/>
<organism evidence="1">
    <name type="scientific">uncultured Aureispira sp</name>
    <dbReference type="NCBI Taxonomy" id="1331704"/>
    <lineage>
        <taxon>Bacteria</taxon>
        <taxon>Pseudomonadati</taxon>
        <taxon>Bacteroidota</taxon>
        <taxon>Saprospiria</taxon>
        <taxon>Saprospirales</taxon>
        <taxon>Saprospiraceae</taxon>
        <taxon>Aureispira</taxon>
        <taxon>environmental samples</taxon>
    </lineage>
</organism>
<accession>A0A6S6U1G0</accession>
<dbReference type="EMBL" id="CACVAQ010000428">
    <property type="protein sequence ID" value="CAA6828405.1"/>
    <property type="molecule type" value="Genomic_DNA"/>
</dbReference>
<gene>
    <name evidence="1" type="ORF">HELGO_WM22545</name>
</gene>
<name>A0A6S6U1G0_9BACT</name>